<evidence type="ECO:0000256" key="4">
    <source>
        <dbReference type="ARBA" id="ARBA00023136"/>
    </source>
</evidence>
<comment type="caution">
    <text evidence="6">The sequence shown here is derived from an EMBL/GenBank/DDBJ whole genome shotgun (WGS) entry which is preliminary data.</text>
</comment>
<keyword evidence="4 5" id="KW-0472">Membrane</keyword>
<reference evidence="6" key="1">
    <citation type="journal article" date="2020" name="Nat. Commun.">
        <title>Large-scale genome sequencing of mycorrhizal fungi provides insights into the early evolution of symbiotic traits.</title>
        <authorList>
            <person name="Miyauchi S."/>
            <person name="Kiss E."/>
            <person name="Kuo A."/>
            <person name="Drula E."/>
            <person name="Kohler A."/>
            <person name="Sanchez-Garcia M."/>
            <person name="Morin E."/>
            <person name="Andreopoulos B."/>
            <person name="Barry K.W."/>
            <person name="Bonito G."/>
            <person name="Buee M."/>
            <person name="Carver A."/>
            <person name="Chen C."/>
            <person name="Cichocki N."/>
            <person name="Clum A."/>
            <person name="Culley D."/>
            <person name="Crous P.W."/>
            <person name="Fauchery L."/>
            <person name="Girlanda M."/>
            <person name="Hayes R.D."/>
            <person name="Keri Z."/>
            <person name="LaButti K."/>
            <person name="Lipzen A."/>
            <person name="Lombard V."/>
            <person name="Magnuson J."/>
            <person name="Maillard F."/>
            <person name="Murat C."/>
            <person name="Nolan M."/>
            <person name="Ohm R.A."/>
            <person name="Pangilinan J."/>
            <person name="Pereira M.F."/>
            <person name="Perotto S."/>
            <person name="Peter M."/>
            <person name="Pfister S."/>
            <person name="Riley R."/>
            <person name="Sitrit Y."/>
            <person name="Stielow J.B."/>
            <person name="Szollosi G."/>
            <person name="Zifcakova L."/>
            <person name="Stursova M."/>
            <person name="Spatafora J.W."/>
            <person name="Tedersoo L."/>
            <person name="Vaario L.M."/>
            <person name="Yamada A."/>
            <person name="Yan M."/>
            <person name="Wang P."/>
            <person name="Xu J."/>
            <person name="Bruns T."/>
            <person name="Baldrian P."/>
            <person name="Vilgalys R."/>
            <person name="Dunand C."/>
            <person name="Henrissat B."/>
            <person name="Grigoriev I.V."/>
            <person name="Hibbett D."/>
            <person name="Nagy L.G."/>
            <person name="Martin F.M."/>
        </authorList>
    </citation>
    <scope>NUCLEOTIDE SEQUENCE</scope>
    <source>
        <strain evidence="6">UH-Tt-Lm1</strain>
    </source>
</reference>
<feature type="transmembrane region" description="Helical" evidence="5">
    <location>
        <begin position="79"/>
        <end position="101"/>
    </location>
</feature>
<dbReference type="InterPro" id="IPR004695">
    <property type="entry name" value="SLAC1/Mae1/Ssu1/TehA"/>
</dbReference>
<protein>
    <submittedName>
        <fullName evidence="6">Voltage-dependent anion channel-domain-containing protein</fullName>
    </submittedName>
</protein>
<feature type="transmembrane region" description="Helical" evidence="5">
    <location>
        <begin position="339"/>
        <end position="362"/>
    </location>
</feature>
<dbReference type="GO" id="GO:0016020">
    <property type="term" value="C:membrane"/>
    <property type="evidence" value="ECO:0007669"/>
    <property type="project" value="UniProtKB-SubCell"/>
</dbReference>
<reference evidence="6" key="2">
    <citation type="submission" date="2020-11" db="EMBL/GenBank/DDBJ databases">
        <authorList>
            <consortium name="DOE Joint Genome Institute"/>
            <person name="Kuo A."/>
            <person name="Miyauchi S."/>
            <person name="Kiss E."/>
            <person name="Drula E."/>
            <person name="Kohler A."/>
            <person name="Sanchez-Garcia M."/>
            <person name="Andreopoulos B."/>
            <person name="Barry K.W."/>
            <person name="Bonito G."/>
            <person name="Buee M."/>
            <person name="Carver A."/>
            <person name="Chen C."/>
            <person name="Cichocki N."/>
            <person name="Clum A."/>
            <person name="Culley D."/>
            <person name="Crous P.W."/>
            <person name="Fauchery L."/>
            <person name="Girlanda M."/>
            <person name="Hayes R."/>
            <person name="Keri Z."/>
            <person name="Labutti K."/>
            <person name="Lipzen A."/>
            <person name="Lombard V."/>
            <person name="Magnuson J."/>
            <person name="Maillard F."/>
            <person name="Morin E."/>
            <person name="Murat C."/>
            <person name="Nolan M."/>
            <person name="Ohm R."/>
            <person name="Pangilinan J."/>
            <person name="Pereira M."/>
            <person name="Perotto S."/>
            <person name="Peter M."/>
            <person name="Riley R."/>
            <person name="Sitrit Y."/>
            <person name="Stielow B."/>
            <person name="Szollosi G."/>
            <person name="Zifcakova L."/>
            <person name="Stursova M."/>
            <person name="Spatafora J.W."/>
            <person name="Tedersoo L."/>
            <person name="Vaario L.-M."/>
            <person name="Yamada A."/>
            <person name="Yan M."/>
            <person name="Wang P."/>
            <person name="Xu J."/>
            <person name="Bruns T."/>
            <person name="Baldrian P."/>
            <person name="Vilgalys R."/>
            <person name="Henrissat B."/>
            <person name="Grigoriev I.V."/>
            <person name="Hibbett D."/>
            <person name="Nagy L.G."/>
            <person name="Martin F.M."/>
        </authorList>
    </citation>
    <scope>NUCLEOTIDE SEQUENCE</scope>
    <source>
        <strain evidence="6">UH-Tt-Lm1</strain>
    </source>
</reference>
<evidence type="ECO:0000256" key="2">
    <source>
        <dbReference type="ARBA" id="ARBA00022692"/>
    </source>
</evidence>
<keyword evidence="3 5" id="KW-1133">Transmembrane helix</keyword>
<dbReference type="OrthoDB" id="2901184at2759"/>
<dbReference type="InterPro" id="IPR030185">
    <property type="entry name" value="Mae1"/>
</dbReference>
<dbReference type="InterPro" id="IPR038665">
    <property type="entry name" value="Voltage-dep_anion_channel_sf"/>
</dbReference>
<feature type="transmembrane region" description="Helical" evidence="5">
    <location>
        <begin position="121"/>
        <end position="141"/>
    </location>
</feature>
<name>A0A9P6HPD3_9AGAM</name>
<feature type="transmembrane region" description="Helical" evidence="5">
    <location>
        <begin position="368"/>
        <end position="391"/>
    </location>
</feature>
<dbReference type="EMBL" id="WIUZ02000001">
    <property type="protein sequence ID" value="KAF9792214.1"/>
    <property type="molecule type" value="Genomic_DNA"/>
</dbReference>
<comment type="subcellular location">
    <subcellularLocation>
        <location evidence="1">Membrane</location>
        <topology evidence="1">Multi-pass membrane protein</topology>
    </subcellularLocation>
</comment>
<keyword evidence="7" id="KW-1185">Reference proteome</keyword>
<dbReference type="PANTHER" id="PTHR31162:SF0">
    <property type="entry name" value="MALIC ACID TRANSPORT PROTEIN"/>
    <property type="match status" value="1"/>
</dbReference>
<feature type="transmembrane region" description="Helical" evidence="5">
    <location>
        <begin position="223"/>
        <end position="245"/>
    </location>
</feature>
<sequence>MNRAKAYPFDGIHFLHNLPSAHLPHEDVGIIRRKAHNFYRMAVHAGKWQNFAAGIGTGAAYASLHGLHWHPHWLTTIELILFFTNVAIFSVNLILLSINILSHLRKDILIRKHLIDPSTPLFAPLIVLDYGTICIGVMLYAHELGAPQMNSFQGLFWSYLVLAVIVCGPMTFVWFGWGKSFELRSFAMTGAFLVFPLMLVGTIAFNTLAVIEPSTSSALAIWALGYVFQGLGMAIAFIFITVHFYRTIRYGFHRGAAASSTFVSVGPPGFTALTILQLGSWGRKLLPIHTPLPQEAADVIYYASIPMALCLLGLALYCWVFALVPWITTFTKHITYNPAGAWPLTFPCTGFTLTLGLLGNIFESRAFWILQAFFTGYICLAFLLLLPCWLYRIVVPPDPELLAIRGQYFEEAYDHLNFWSSNRMAEEAEHQYLSTIGNKHHEDENHAGPRAFM</sequence>
<gene>
    <name evidence="6" type="ORF">BJ322DRAFT_21312</name>
</gene>
<evidence type="ECO:0000313" key="6">
    <source>
        <dbReference type="EMBL" id="KAF9792214.1"/>
    </source>
</evidence>
<proteinExistence type="predicted"/>
<keyword evidence="2 5" id="KW-0812">Transmembrane</keyword>
<evidence type="ECO:0000256" key="3">
    <source>
        <dbReference type="ARBA" id="ARBA00022989"/>
    </source>
</evidence>
<organism evidence="6 7">
    <name type="scientific">Thelephora terrestris</name>
    <dbReference type="NCBI Taxonomy" id="56493"/>
    <lineage>
        <taxon>Eukaryota</taxon>
        <taxon>Fungi</taxon>
        <taxon>Dikarya</taxon>
        <taxon>Basidiomycota</taxon>
        <taxon>Agaricomycotina</taxon>
        <taxon>Agaricomycetes</taxon>
        <taxon>Thelephorales</taxon>
        <taxon>Thelephoraceae</taxon>
        <taxon>Thelephora</taxon>
    </lineage>
</organism>
<feature type="transmembrane region" description="Helical" evidence="5">
    <location>
        <begin position="156"/>
        <end position="177"/>
    </location>
</feature>
<dbReference type="Proteomes" id="UP000736335">
    <property type="component" value="Unassembled WGS sequence"/>
</dbReference>
<dbReference type="GO" id="GO:0015140">
    <property type="term" value="F:malate transmembrane transporter activity"/>
    <property type="evidence" value="ECO:0007669"/>
    <property type="project" value="InterPro"/>
</dbReference>
<dbReference type="Gene3D" id="1.50.10.150">
    <property type="entry name" value="Voltage-dependent anion channel"/>
    <property type="match status" value="1"/>
</dbReference>
<feature type="transmembrane region" description="Helical" evidence="5">
    <location>
        <begin position="189"/>
        <end position="211"/>
    </location>
</feature>
<feature type="transmembrane region" description="Helical" evidence="5">
    <location>
        <begin position="299"/>
        <end position="327"/>
    </location>
</feature>
<evidence type="ECO:0000313" key="7">
    <source>
        <dbReference type="Proteomes" id="UP000736335"/>
    </source>
</evidence>
<dbReference type="AlphaFoldDB" id="A0A9P6HPD3"/>
<feature type="transmembrane region" description="Helical" evidence="5">
    <location>
        <begin position="257"/>
        <end position="279"/>
    </location>
</feature>
<dbReference type="PANTHER" id="PTHR31162">
    <property type="entry name" value="MALIC ACID TRANSPORT PROTEIN-RELATED"/>
    <property type="match status" value="1"/>
</dbReference>
<dbReference type="Pfam" id="PF03595">
    <property type="entry name" value="SLAC1"/>
    <property type="match status" value="1"/>
</dbReference>
<evidence type="ECO:0000256" key="1">
    <source>
        <dbReference type="ARBA" id="ARBA00004141"/>
    </source>
</evidence>
<evidence type="ECO:0000256" key="5">
    <source>
        <dbReference type="SAM" id="Phobius"/>
    </source>
</evidence>
<accession>A0A9P6HPD3</accession>